<sequence length="139" mass="15977">MRQWGLDIPASCVLCANCAESRENLFFQCSFSSSVWQHFINRVNLHPPQSFEAILECLARPSTDQHITLICRLFYQASMYSIWKERNARLHSSVARPPDVIISDIEDTIKLKLDPLSRTNRYITSSQVTALLGTWLSLF</sequence>
<accession>A0A8X7TSS6</accession>
<proteinExistence type="predicted"/>
<name>A0A8X7TSS6_BRACI</name>
<organism evidence="2 3">
    <name type="scientific">Brassica carinata</name>
    <name type="common">Ethiopian mustard</name>
    <name type="synonym">Abyssinian cabbage</name>
    <dbReference type="NCBI Taxonomy" id="52824"/>
    <lineage>
        <taxon>Eukaryota</taxon>
        <taxon>Viridiplantae</taxon>
        <taxon>Streptophyta</taxon>
        <taxon>Embryophyta</taxon>
        <taxon>Tracheophyta</taxon>
        <taxon>Spermatophyta</taxon>
        <taxon>Magnoliopsida</taxon>
        <taxon>eudicotyledons</taxon>
        <taxon>Gunneridae</taxon>
        <taxon>Pentapetalae</taxon>
        <taxon>rosids</taxon>
        <taxon>malvids</taxon>
        <taxon>Brassicales</taxon>
        <taxon>Brassicaceae</taxon>
        <taxon>Brassiceae</taxon>
        <taxon>Brassica</taxon>
    </lineage>
</organism>
<keyword evidence="3" id="KW-1185">Reference proteome</keyword>
<dbReference type="OrthoDB" id="1744683at2759"/>
<dbReference type="InterPro" id="IPR026960">
    <property type="entry name" value="RVT-Znf"/>
</dbReference>
<dbReference type="AlphaFoldDB" id="A0A8X7TSS6"/>
<protein>
    <recommendedName>
        <fullName evidence="1">Reverse transcriptase zinc-binding domain-containing protein</fullName>
    </recommendedName>
</protein>
<evidence type="ECO:0000313" key="2">
    <source>
        <dbReference type="EMBL" id="KAG2252479.1"/>
    </source>
</evidence>
<evidence type="ECO:0000313" key="3">
    <source>
        <dbReference type="Proteomes" id="UP000886595"/>
    </source>
</evidence>
<feature type="domain" description="Reverse transcriptase zinc-binding" evidence="1">
    <location>
        <begin position="1"/>
        <end position="36"/>
    </location>
</feature>
<gene>
    <name evidence="2" type="ORF">Bca52824_082615</name>
</gene>
<dbReference type="EMBL" id="JAAMPC010000016">
    <property type="protein sequence ID" value="KAG2252479.1"/>
    <property type="molecule type" value="Genomic_DNA"/>
</dbReference>
<evidence type="ECO:0000259" key="1">
    <source>
        <dbReference type="Pfam" id="PF13966"/>
    </source>
</evidence>
<reference evidence="2 3" key="1">
    <citation type="submission" date="2020-02" db="EMBL/GenBank/DDBJ databases">
        <authorList>
            <person name="Ma Q."/>
            <person name="Huang Y."/>
            <person name="Song X."/>
            <person name="Pei D."/>
        </authorList>
    </citation>
    <scope>NUCLEOTIDE SEQUENCE [LARGE SCALE GENOMIC DNA]</scope>
    <source>
        <strain evidence="2">Sxm20200214</strain>
        <tissue evidence="2">Leaf</tissue>
    </source>
</reference>
<comment type="caution">
    <text evidence="2">The sequence shown here is derived from an EMBL/GenBank/DDBJ whole genome shotgun (WGS) entry which is preliminary data.</text>
</comment>
<dbReference type="Proteomes" id="UP000886595">
    <property type="component" value="Unassembled WGS sequence"/>
</dbReference>
<dbReference type="Pfam" id="PF13966">
    <property type="entry name" value="zf-RVT"/>
    <property type="match status" value="1"/>
</dbReference>